<reference evidence="1 2" key="1">
    <citation type="submission" date="2021-07" db="EMBL/GenBank/DDBJ databases">
        <title>Novel Helicobacter sp. Isolated from a dog.</title>
        <authorList>
            <person name="Rimbara E."/>
            <person name="Suzuki M."/>
        </authorList>
    </citation>
    <scope>NUCLEOTIDE SEQUENCE [LARGE SCALE GENOMIC DNA]</scope>
    <source>
        <strain evidence="2">NHP19-003</strain>
    </source>
</reference>
<evidence type="ECO:0000313" key="2">
    <source>
        <dbReference type="Proteomes" id="UP000826775"/>
    </source>
</evidence>
<evidence type="ECO:0000313" key="1">
    <source>
        <dbReference type="EMBL" id="BCZ17508.1"/>
    </source>
</evidence>
<sequence length="59" mass="6408">MLEVFLTPSKKPPHVLVVGDIIIDHYIWGQSERLSPEALCKSWMSKKRAAALGGGQCGG</sequence>
<dbReference type="EMBL" id="AP024814">
    <property type="protein sequence ID" value="BCZ17508.1"/>
    <property type="molecule type" value="Genomic_DNA"/>
</dbReference>
<name>A0ABN6I1T3_9HELI</name>
<gene>
    <name evidence="1" type="ORF">NHP190003_07900</name>
</gene>
<proteinExistence type="predicted"/>
<organism evidence="1 2">
    <name type="scientific">Helicobacter gastrocanis</name>
    <dbReference type="NCBI Taxonomy" id="2849641"/>
    <lineage>
        <taxon>Bacteria</taxon>
        <taxon>Pseudomonadati</taxon>
        <taxon>Campylobacterota</taxon>
        <taxon>Epsilonproteobacteria</taxon>
        <taxon>Campylobacterales</taxon>
        <taxon>Helicobacteraceae</taxon>
        <taxon>Helicobacter</taxon>
    </lineage>
</organism>
<dbReference type="InterPro" id="IPR029056">
    <property type="entry name" value="Ribokinase-like"/>
</dbReference>
<keyword evidence="2" id="KW-1185">Reference proteome</keyword>
<dbReference type="Gene3D" id="3.40.1190.20">
    <property type="match status" value="1"/>
</dbReference>
<accession>A0ABN6I1T3</accession>
<dbReference type="Proteomes" id="UP000826775">
    <property type="component" value="Chromosome"/>
</dbReference>
<protein>
    <submittedName>
        <fullName evidence="1">Uncharacterized protein</fullName>
    </submittedName>
</protein>